<name>A0ABT1D0M0_9PROT</name>
<dbReference type="Proteomes" id="UP001523392">
    <property type="component" value="Unassembled WGS sequence"/>
</dbReference>
<keyword evidence="2" id="KW-1185">Reference proteome</keyword>
<evidence type="ECO:0008006" key="3">
    <source>
        <dbReference type="Google" id="ProtNLM"/>
    </source>
</evidence>
<evidence type="ECO:0000313" key="1">
    <source>
        <dbReference type="EMBL" id="MCO6415422.1"/>
    </source>
</evidence>
<protein>
    <recommendedName>
        <fullName evidence="3">HEPN domain-containing protein</fullName>
    </recommendedName>
</protein>
<gene>
    <name evidence="1" type="ORF">JYK14_04420</name>
</gene>
<dbReference type="EMBL" id="JAFIRR010000025">
    <property type="protein sequence ID" value="MCO6415422.1"/>
    <property type="molecule type" value="Genomic_DNA"/>
</dbReference>
<accession>A0ABT1D0M0</accession>
<comment type="caution">
    <text evidence="1">The sequence shown here is derived from an EMBL/GenBank/DDBJ whole genome shotgun (WGS) entry which is preliminary data.</text>
</comment>
<reference evidence="1 2" key="1">
    <citation type="submission" date="2021-12" db="EMBL/GenBank/DDBJ databases">
        <title>Siccirubricoccus leaddurans sp. nov., a high concentration Zn2+ tolerance bacterium.</title>
        <authorList>
            <person name="Cao Y."/>
        </authorList>
    </citation>
    <scope>NUCLEOTIDE SEQUENCE [LARGE SCALE GENOMIC DNA]</scope>
    <source>
        <strain evidence="1 2">KC 17139</strain>
    </source>
</reference>
<proteinExistence type="predicted"/>
<sequence length="104" mass="11332">MIDVNMLSRIADQLELEARGSAAADMAIHRALRRQGSPAPYTTDKHAAKLLAPPGHEVEVLTVMGRNLGSCWRPARPTETGQAATQELALCAAIMRAWVVRLKM</sequence>
<dbReference type="RefSeq" id="WP_252952021.1">
    <property type="nucleotide sequence ID" value="NZ_JAFIRR010000025.1"/>
</dbReference>
<organism evidence="1 2">
    <name type="scientific">Siccirubricoccus soli</name>
    <dbReference type="NCBI Taxonomy" id="2899147"/>
    <lineage>
        <taxon>Bacteria</taxon>
        <taxon>Pseudomonadati</taxon>
        <taxon>Pseudomonadota</taxon>
        <taxon>Alphaproteobacteria</taxon>
        <taxon>Acetobacterales</taxon>
        <taxon>Roseomonadaceae</taxon>
        <taxon>Siccirubricoccus</taxon>
    </lineage>
</organism>
<evidence type="ECO:0000313" key="2">
    <source>
        <dbReference type="Proteomes" id="UP001523392"/>
    </source>
</evidence>